<dbReference type="Proteomes" id="UP001596109">
    <property type="component" value="Unassembled WGS sequence"/>
</dbReference>
<dbReference type="RefSeq" id="WP_381437850.1">
    <property type="nucleotide sequence ID" value="NZ_JBHSNO010000009.1"/>
</dbReference>
<dbReference type="Pfam" id="PF12704">
    <property type="entry name" value="MacB_PCD"/>
    <property type="match status" value="1"/>
</dbReference>
<organism evidence="10 11">
    <name type="scientific">Sporosarcina soli</name>
    <dbReference type="NCBI Taxonomy" id="334736"/>
    <lineage>
        <taxon>Bacteria</taxon>
        <taxon>Bacillati</taxon>
        <taxon>Bacillota</taxon>
        <taxon>Bacilli</taxon>
        <taxon>Bacillales</taxon>
        <taxon>Caryophanaceae</taxon>
        <taxon>Sporosarcina</taxon>
    </lineage>
</organism>
<comment type="caution">
    <text evidence="10">The sequence shown here is derived from an EMBL/GenBank/DDBJ whole genome shotgun (WGS) entry which is preliminary data.</text>
</comment>
<evidence type="ECO:0000256" key="7">
    <source>
        <dbReference type="SAM" id="Phobius"/>
    </source>
</evidence>
<comment type="similarity">
    <text evidence="6">Belongs to the ABC-4 integral membrane protein family.</text>
</comment>
<dbReference type="InterPro" id="IPR050250">
    <property type="entry name" value="Macrolide_Exporter_MacB"/>
</dbReference>
<evidence type="ECO:0000256" key="3">
    <source>
        <dbReference type="ARBA" id="ARBA00022692"/>
    </source>
</evidence>
<sequence length="424" mass="46825">MQFKDQIDFVRQHIKKNKMRVFMTVLAATMGTAFLIVLASVGFGLHETIRDSILSNRKVTELEVYSSEMNQEKVDELKKRDHVKAVVYRQFVSAEQQVKLDDLTSYSRMTVTDFVEEGKANFALAEGRLPKTAEEVVVGSHFGQYLMSEEEMEGGAEVKGYEGDLIGKHISYQLLDIEGNSIGKELQLTIVGVGKKPAKDWDQDQNIYGDALIIPALEEIYFAEAEQDKDEQPLFYGNVSVHADQLENVKALSKGLKEDGYSVYSIADELEQLDVFFLALKAGLVFVGTIAILIASIGIFNTMTMAVTERTREIGVMKAIGADPKLIQRLFLMESAWIGVIGTVLAIVISYGVSVVSNSILPIIVSAALGEEDLGGMDVTFSIIPWQLVLIASTISIGVAMISGWRPARKATKIDVIQALRQEL</sequence>
<evidence type="ECO:0000256" key="1">
    <source>
        <dbReference type="ARBA" id="ARBA00004651"/>
    </source>
</evidence>
<comment type="subcellular location">
    <subcellularLocation>
        <location evidence="1">Cell membrane</location>
        <topology evidence="1">Multi-pass membrane protein</topology>
    </subcellularLocation>
</comment>
<dbReference type="InterPro" id="IPR003838">
    <property type="entry name" value="ABC3_permease_C"/>
</dbReference>
<dbReference type="Pfam" id="PF02687">
    <property type="entry name" value="FtsX"/>
    <property type="match status" value="1"/>
</dbReference>
<evidence type="ECO:0000259" key="9">
    <source>
        <dbReference type="Pfam" id="PF12704"/>
    </source>
</evidence>
<dbReference type="EMBL" id="JBHSNO010000009">
    <property type="protein sequence ID" value="MFC5590829.1"/>
    <property type="molecule type" value="Genomic_DNA"/>
</dbReference>
<evidence type="ECO:0000313" key="11">
    <source>
        <dbReference type="Proteomes" id="UP001596109"/>
    </source>
</evidence>
<name>A0ABW0TPM3_9BACL</name>
<accession>A0ABW0TPM3</accession>
<keyword evidence="4 7" id="KW-1133">Transmembrane helix</keyword>
<evidence type="ECO:0000256" key="2">
    <source>
        <dbReference type="ARBA" id="ARBA00022475"/>
    </source>
</evidence>
<evidence type="ECO:0000313" key="10">
    <source>
        <dbReference type="EMBL" id="MFC5590829.1"/>
    </source>
</evidence>
<feature type="domain" description="MacB-like periplasmic core" evidence="9">
    <location>
        <begin position="22"/>
        <end position="256"/>
    </location>
</feature>
<gene>
    <name evidence="10" type="ORF">ACFPRA_18160</name>
</gene>
<feature type="transmembrane region" description="Helical" evidence="7">
    <location>
        <begin position="21"/>
        <end position="45"/>
    </location>
</feature>
<dbReference type="InterPro" id="IPR025857">
    <property type="entry name" value="MacB_PCD"/>
</dbReference>
<feature type="transmembrane region" description="Helical" evidence="7">
    <location>
        <begin position="336"/>
        <end position="364"/>
    </location>
</feature>
<protein>
    <submittedName>
        <fullName evidence="10">ABC transporter permease</fullName>
    </submittedName>
</protein>
<evidence type="ECO:0000256" key="6">
    <source>
        <dbReference type="ARBA" id="ARBA00038076"/>
    </source>
</evidence>
<keyword evidence="11" id="KW-1185">Reference proteome</keyword>
<reference evidence="11" key="1">
    <citation type="journal article" date="2019" name="Int. J. Syst. Evol. Microbiol.">
        <title>The Global Catalogue of Microorganisms (GCM) 10K type strain sequencing project: providing services to taxonomists for standard genome sequencing and annotation.</title>
        <authorList>
            <consortium name="The Broad Institute Genomics Platform"/>
            <consortium name="The Broad Institute Genome Sequencing Center for Infectious Disease"/>
            <person name="Wu L."/>
            <person name="Ma J."/>
        </authorList>
    </citation>
    <scope>NUCLEOTIDE SEQUENCE [LARGE SCALE GENOMIC DNA]</scope>
    <source>
        <strain evidence="11">CGMCC 4.1434</strain>
    </source>
</reference>
<evidence type="ECO:0000256" key="4">
    <source>
        <dbReference type="ARBA" id="ARBA00022989"/>
    </source>
</evidence>
<keyword evidence="2" id="KW-1003">Cell membrane</keyword>
<feature type="transmembrane region" description="Helical" evidence="7">
    <location>
        <begin position="384"/>
        <end position="405"/>
    </location>
</feature>
<proteinExistence type="inferred from homology"/>
<dbReference type="PANTHER" id="PTHR30572">
    <property type="entry name" value="MEMBRANE COMPONENT OF TRANSPORTER-RELATED"/>
    <property type="match status" value="1"/>
</dbReference>
<evidence type="ECO:0000256" key="5">
    <source>
        <dbReference type="ARBA" id="ARBA00023136"/>
    </source>
</evidence>
<keyword evidence="3 7" id="KW-0812">Transmembrane</keyword>
<dbReference type="PANTHER" id="PTHR30572:SF4">
    <property type="entry name" value="ABC TRANSPORTER PERMEASE YTRF"/>
    <property type="match status" value="1"/>
</dbReference>
<feature type="domain" description="ABC3 transporter permease C-terminal" evidence="8">
    <location>
        <begin position="286"/>
        <end position="415"/>
    </location>
</feature>
<feature type="transmembrane region" description="Helical" evidence="7">
    <location>
        <begin position="275"/>
        <end position="300"/>
    </location>
</feature>
<keyword evidence="5 7" id="KW-0472">Membrane</keyword>
<evidence type="ECO:0000259" key="8">
    <source>
        <dbReference type="Pfam" id="PF02687"/>
    </source>
</evidence>